<protein>
    <submittedName>
        <fullName evidence="1">Uncharacterized protein</fullName>
    </submittedName>
</protein>
<comment type="caution">
    <text evidence="1">The sequence shown here is derived from an EMBL/GenBank/DDBJ whole genome shotgun (WGS) entry which is preliminary data.</text>
</comment>
<proteinExistence type="predicted"/>
<evidence type="ECO:0000313" key="1">
    <source>
        <dbReference type="EMBL" id="GBF40736.1"/>
    </source>
</evidence>
<dbReference type="Proteomes" id="UP000245206">
    <property type="component" value="Unassembled WGS sequence"/>
</dbReference>
<keyword evidence="2" id="KW-1185">Reference proteome</keyword>
<accession>A0A2P2D7X8</accession>
<reference evidence="2" key="1">
    <citation type="journal article" date="2019" name="Microbiol. Immunol.">
        <title>Molecular and phenotypic characterization of Leptospira johnsonii sp. nov., Leptospira ellinghausenii sp. nov. and Leptospira ryugenii sp. nov. isolated from soil and water in Japan.</title>
        <authorList>
            <person name="Masuzawa T."/>
            <person name="Saito M."/>
            <person name="Nakao R."/>
            <person name="Nikaido Y."/>
            <person name="Matsumoto M."/>
            <person name="Ogawa M."/>
            <person name="Yokoyama M."/>
            <person name="Hidaka Y."/>
            <person name="Tomita J."/>
            <person name="Sakakibara K."/>
            <person name="Suzuki K."/>
            <person name="Yasuda S."/>
            <person name="Sato H."/>
            <person name="Yamaguchi M."/>
            <person name="Yoshida S.I."/>
            <person name="Koizumi N."/>
            <person name="Kawamura Y."/>
        </authorList>
    </citation>
    <scope>NUCLEOTIDE SEQUENCE [LARGE SCALE GENOMIC DNA]</scope>
    <source>
        <strain evidence="2">E18</strain>
    </source>
</reference>
<name>A0A2P2D7X8_9LEPT</name>
<organism evidence="1 2">
    <name type="scientific">Leptospira ellinghausenii</name>
    <dbReference type="NCBI Taxonomy" id="1917822"/>
    <lineage>
        <taxon>Bacteria</taxon>
        <taxon>Pseudomonadati</taxon>
        <taxon>Spirochaetota</taxon>
        <taxon>Spirochaetia</taxon>
        <taxon>Leptospirales</taxon>
        <taxon>Leptospiraceae</taxon>
        <taxon>Leptospira</taxon>
    </lineage>
</organism>
<gene>
    <name evidence="1" type="ORF">LPTSP2_00010</name>
</gene>
<dbReference type="EMBL" id="BFAZ01000001">
    <property type="protein sequence ID" value="GBF40736.1"/>
    <property type="molecule type" value="Genomic_DNA"/>
</dbReference>
<dbReference type="AlphaFoldDB" id="A0A2P2D7X8"/>
<evidence type="ECO:0000313" key="2">
    <source>
        <dbReference type="Proteomes" id="UP000245206"/>
    </source>
</evidence>
<sequence length="40" mass="4371">MNDTMCLGHDLGENRTYSTSTLGKYQQTIGRNYGASSGNK</sequence>